<dbReference type="RefSeq" id="WP_163613457.1">
    <property type="nucleotide sequence ID" value="NZ_JAAGWB010000077.1"/>
</dbReference>
<dbReference type="EMBL" id="JAAGWB010000077">
    <property type="protein sequence ID" value="NEN53552.1"/>
    <property type="molecule type" value="Genomic_DNA"/>
</dbReference>
<dbReference type="Proteomes" id="UP000468828">
    <property type="component" value="Unassembled WGS sequence"/>
</dbReference>
<dbReference type="Proteomes" id="UP000471152">
    <property type="component" value="Unassembled WGS sequence"/>
</dbReference>
<evidence type="ECO:0000313" key="4">
    <source>
        <dbReference type="EMBL" id="NEN53552.1"/>
    </source>
</evidence>
<gene>
    <name evidence="4" type="ORF">G3R41_21855</name>
    <name evidence="3" type="ORF">GCU67_21040</name>
</gene>
<dbReference type="AlphaFoldDB" id="A0A6P0HCS1"/>
<sequence>MHALPSSTRRRLGVLAAGGVLCLTGCAGSAAGPQAPAVAGATGGAVPTVGSTAPSSAEAPSSSAEASPTTSAAVDPVGEEPDEVLATDPPRPATTDVVLTYSYWDPATASVLASGYVSPVIEDGGTCTLVLTRAGRSVTARAAAEADASTTSCPELQVPGDQVAAGEWSAVLRYASATTTGESPQATVEVTP</sequence>
<feature type="compositionally biased region" description="Low complexity" evidence="1">
    <location>
        <begin position="36"/>
        <end position="73"/>
    </location>
</feature>
<comment type="caution">
    <text evidence="4">The sequence shown here is derived from an EMBL/GenBank/DDBJ whole genome shotgun (WGS) entry which is preliminary data.</text>
</comment>
<reference evidence="4 6" key="2">
    <citation type="submission" date="2020-02" db="EMBL/GenBank/DDBJ databases">
        <title>The WGS of Modestobacter muralis DSM 100205.</title>
        <authorList>
            <person name="Jiang Z."/>
        </authorList>
    </citation>
    <scope>NUCLEOTIDE SEQUENCE [LARGE SCALE GENOMIC DNA]</scope>
    <source>
        <strain evidence="4 6">DSM 100205</strain>
    </source>
</reference>
<evidence type="ECO:0000313" key="5">
    <source>
        <dbReference type="Proteomes" id="UP000468828"/>
    </source>
</evidence>
<feature type="signal peptide" evidence="2">
    <location>
        <begin position="1"/>
        <end position="30"/>
    </location>
</feature>
<keyword evidence="5" id="KW-1185">Reference proteome</keyword>
<proteinExistence type="predicted"/>
<evidence type="ECO:0000313" key="6">
    <source>
        <dbReference type="Proteomes" id="UP000471152"/>
    </source>
</evidence>
<name>A0A6P0HCS1_9ACTN</name>
<feature type="region of interest" description="Disordered" evidence="1">
    <location>
        <begin position="36"/>
        <end position="92"/>
    </location>
</feature>
<reference evidence="3 5" key="1">
    <citation type="submission" date="2020-01" db="EMBL/GenBank/DDBJ databases">
        <title>the WGS Modestobacter muralis CPCC 204518.</title>
        <authorList>
            <person name="Jiang Z."/>
        </authorList>
    </citation>
    <scope>NUCLEOTIDE SEQUENCE [LARGE SCALE GENOMIC DNA]</scope>
    <source>
        <strain evidence="3 5">DSM 100205</strain>
    </source>
</reference>
<evidence type="ECO:0000256" key="2">
    <source>
        <dbReference type="SAM" id="SignalP"/>
    </source>
</evidence>
<accession>A0A6P0HCS1</accession>
<evidence type="ECO:0000313" key="3">
    <source>
        <dbReference type="EMBL" id="NEK96633.1"/>
    </source>
</evidence>
<feature type="chain" id="PRO_5036390847" evidence="2">
    <location>
        <begin position="31"/>
        <end position="192"/>
    </location>
</feature>
<organism evidence="4 6">
    <name type="scientific">Modestobacter muralis</name>
    <dbReference type="NCBI Taxonomy" id="1608614"/>
    <lineage>
        <taxon>Bacteria</taxon>
        <taxon>Bacillati</taxon>
        <taxon>Actinomycetota</taxon>
        <taxon>Actinomycetes</taxon>
        <taxon>Geodermatophilales</taxon>
        <taxon>Geodermatophilaceae</taxon>
        <taxon>Modestobacter</taxon>
    </lineage>
</organism>
<dbReference type="EMBL" id="JAAGWH010000073">
    <property type="protein sequence ID" value="NEK96633.1"/>
    <property type="molecule type" value="Genomic_DNA"/>
</dbReference>
<keyword evidence="2" id="KW-0732">Signal</keyword>
<evidence type="ECO:0000256" key="1">
    <source>
        <dbReference type="SAM" id="MobiDB-lite"/>
    </source>
</evidence>
<protein>
    <submittedName>
        <fullName evidence="4">Uncharacterized protein</fullName>
    </submittedName>
</protein>